<dbReference type="InterPro" id="IPR021338">
    <property type="entry name" value="DUF2953"/>
</dbReference>
<gene>
    <name evidence="1" type="ORF">Tfer_0485</name>
</gene>
<proteinExistence type="predicted"/>
<evidence type="ECO:0008006" key="3">
    <source>
        <dbReference type="Google" id="ProtNLM"/>
    </source>
</evidence>
<dbReference type="AlphaFoldDB" id="A0A0L6W5Q4"/>
<protein>
    <recommendedName>
        <fullName evidence="3">DUF2953 domain-containing protein</fullName>
    </recommendedName>
</protein>
<dbReference type="PATRIC" id="fig|281456.6.peg.515"/>
<evidence type="ECO:0000313" key="2">
    <source>
        <dbReference type="Proteomes" id="UP000037175"/>
    </source>
</evidence>
<name>A0A0L6W5Q4_9FIRM</name>
<sequence length="224" mass="25398">MAWLMGLGILSVILLAVLSRIKFHIEYHRNQQDDRFLVNIALVRGLLNFKTEFTSLDLKKRFWRMNLELQSEVEAEMGKASAGLDQKTEAPITYQNVRLGYNILRALMELVGKYKDVFLRIVRLIRVLELNWKTQIGMGDAAATGVITGVVWGIKGVVVQTIYRYAGSVQATADIKVWPDFSKKSIKTDLRCIFDIRIGHIIIAGFKLLIIGLRRGFNHGGTPH</sequence>
<dbReference type="RefSeq" id="WP_052216711.1">
    <property type="nucleotide sequence ID" value="NZ_LGTE01000002.1"/>
</dbReference>
<reference evidence="2" key="1">
    <citation type="submission" date="2015-07" db="EMBL/GenBank/DDBJ databases">
        <title>Complete Genome of Thermincola ferriacetica strain Z-0001T.</title>
        <authorList>
            <person name="Lusk B."/>
            <person name="Badalamenti J.P."/>
            <person name="Parameswaran P."/>
            <person name="Bond D.R."/>
            <person name="Torres C.I."/>
        </authorList>
    </citation>
    <scope>NUCLEOTIDE SEQUENCE [LARGE SCALE GENOMIC DNA]</scope>
    <source>
        <strain evidence="2">Z-0001</strain>
    </source>
</reference>
<dbReference type="Pfam" id="PF11167">
    <property type="entry name" value="DUF2953"/>
    <property type="match status" value="1"/>
</dbReference>
<accession>A0A0L6W5Q4</accession>
<organism evidence="1 2">
    <name type="scientific">Thermincola ferriacetica</name>
    <dbReference type="NCBI Taxonomy" id="281456"/>
    <lineage>
        <taxon>Bacteria</taxon>
        <taxon>Bacillati</taxon>
        <taxon>Bacillota</taxon>
        <taxon>Clostridia</taxon>
        <taxon>Eubacteriales</taxon>
        <taxon>Thermincolaceae</taxon>
        <taxon>Thermincola</taxon>
    </lineage>
</organism>
<dbReference type="Proteomes" id="UP000037175">
    <property type="component" value="Unassembled WGS sequence"/>
</dbReference>
<keyword evidence="2" id="KW-1185">Reference proteome</keyword>
<evidence type="ECO:0000313" key="1">
    <source>
        <dbReference type="EMBL" id="KNZ70806.1"/>
    </source>
</evidence>
<comment type="caution">
    <text evidence="1">The sequence shown here is derived from an EMBL/GenBank/DDBJ whole genome shotgun (WGS) entry which is preliminary data.</text>
</comment>
<dbReference type="EMBL" id="LGTE01000002">
    <property type="protein sequence ID" value="KNZ70806.1"/>
    <property type="molecule type" value="Genomic_DNA"/>
</dbReference>